<feature type="signal peptide" evidence="1">
    <location>
        <begin position="1"/>
        <end position="26"/>
    </location>
</feature>
<dbReference type="RefSeq" id="WP_074704153.1">
    <property type="nucleotide sequence ID" value="NZ_FOHI01000001.1"/>
</dbReference>
<feature type="chain" id="PRO_5010165790" evidence="1">
    <location>
        <begin position="27"/>
        <end position="223"/>
    </location>
</feature>
<gene>
    <name evidence="3" type="ORF">SAMN05216412_101507</name>
</gene>
<keyword evidence="1" id="KW-0732">Signal</keyword>
<dbReference type="InterPro" id="IPR013424">
    <property type="entry name" value="Ice-binding_C"/>
</dbReference>
<evidence type="ECO:0000259" key="2">
    <source>
        <dbReference type="Pfam" id="PF07589"/>
    </source>
</evidence>
<accession>A0A1H9Z5D9</accession>
<organism evidence="3 4">
    <name type="scientific">Nitrosospira multiformis</name>
    <dbReference type="NCBI Taxonomy" id="1231"/>
    <lineage>
        <taxon>Bacteria</taxon>
        <taxon>Pseudomonadati</taxon>
        <taxon>Pseudomonadota</taxon>
        <taxon>Betaproteobacteria</taxon>
        <taxon>Nitrosomonadales</taxon>
        <taxon>Nitrosomonadaceae</taxon>
        <taxon>Nitrosospira</taxon>
    </lineage>
</organism>
<sequence>MNGMRKLKICAGVALLGVFLSGNTFATLQLSPGLVGGSGDVDNVLFNQPDPTLDHEVIGQLNPAPTGELVRFTSNEDIFAPAGGQARIEAADGSFNFIDFGLVDPNLGFSKVQFNIDAATDGTADIFLLDQFGTTFSFLNQPLSGSGENFFTGFSLDNQVMVKVTIDSTVQMTGISDLQQVRLGPTELGGPPPQELPEPTTLALLGLGLLGFGVSRRQRNKLA</sequence>
<proteinExistence type="predicted"/>
<dbReference type="Pfam" id="PF07589">
    <property type="entry name" value="PEP-CTERM"/>
    <property type="match status" value="1"/>
</dbReference>
<dbReference type="Proteomes" id="UP000183339">
    <property type="component" value="Unassembled WGS sequence"/>
</dbReference>
<dbReference type="AlphaFoldDB" id="A0A1H9Z5D9"/>
<dbReference type="EMBL" id="FOHI01000001">
    <property type="protein sequence ID" value="SES76763.1"/>
    <property type="molecule type" value="Genomic_DNA"/>
</dbReference>
<protein>
    <submittedName>
        <fullName evidence="3">PEP-CTERM protein-sorting domain-containing protein</fullName>
    </submittedName>
</protein>
<feature type="domain" description="Ice-binding protein C-terminal" evidence="2">
    <location>
        <begin position="197"/>
        <end position="217"/>
    </location>
</feature>
<dbReference type="OrthoDB" id="7452696at2"/>
<evidence type="ECO:0000313" key="4">
    <source>
        <dbReference type="Proteomes" id="UP000183339"/>
    </source>
</evidence>
<dbReference type="NCBIfam" id="TIGR02595">
    <property type="entry name" value="PEP_CTERM"/>
    <property type="match status" value="1"/>
</dbReference>
<evidence type="ECO:0000313" key="3">
    <source>
        <dbReference type="EMBL" id="SES76763.1"/>
    </source>
</evidence>
<name>A0A1H9Z5D9_9PROT</name>
<evidence type="ECO:0000256" key="1">
    <source>
        <dbReference type="SAM" id="SignalP"/>
    </source>
</evidence>
<reference evidence="3 4" key="1">
    <citation type="submission" date="2016-10" db="EMBL/GenBank/DDBJ databases">
        <authorList>
            <person name="de Groot N.N."/>
        </authorList>
    </citation>
    <scope>NUCLEOTIDE SEQUENCE [LARGE SCALE GENOMIC DNA]</scope>
    <source>
        <strain evidence="3 4">Nl7</strain>
    </source>
</reference>